<keyword evidence="3" id="KW-1185">Reference proteome</keyword>
<feature type="transmembrane region" description="Helical" evidence="1">
    <location>
        <begin position="93"/>
        <end position="113"/>
    </location>
</feature>
<evidence type="ECO:0000256" key="1">
    <source>
        <dbReference type="SAM" id="Phobius"/>
    </source>
</evidence>
<dbReference type="Proteomes" id="UP000831963">
    <property type="component" value="Chromosome"/>
</dbReference>
<sequence>MSTSHQNRPSRGDRWSIAAFSLAGGAIAAWIGVSAVMRIIVLAGGTNVPVTLEFVDGVADVALTDGSATMPMELNRGIIVAPQLTPIAIVPGILGQLVLILTVVTVVGCLLPLSRSIIGGRVFSRRNTALVATAGLTGLIGAAAARFFDNMLANATVSLMTENRLDTAVLTVEPFTWILAAFIVAVIMTAFTVGDRLQRDKATLEKETEGLI</sequence>
<evidence type="ECO:0008006" key="4">
    <source>
        <dbReference type="Google" id="ProtNLM"/>
    </source>
</evidence>
<keyword evidence="1" id="KW-0472">Membrane</keyword>
<feature type="transmembrane region" description="Helical" evidence="1">
    <location>
        <begin position="129"/>
        <end position="148"/>
    </location>
</feature>
<dbReference type="EMBL" id="CP078077">
    <property type="protein sequence ID" value="UPL13666.1"/>
    <property type="molecule type" value="Genomic_DNA"/>
</dbReference>
<protein>
    <recommendedName>
        <fullName evidence="4">DUF2975 domain-containing protein</fullName>
    </recommendedName>
</protein>
<evidence type="ECO:0000313" key="2">
    <source>
        <dbReference type="EMBL" id="UPL13666.1"/>
    </source>
</evidence>
<proteinExistence type="predicted"/>
<name>A0ABY4ILN8_9MICO</name>
<feature type="transmembrane region" description="Helical" evidence="1">
    <location>
        <begin position="20"/>
        <end position="41"/>
    </location>
</feature>
<reference evidence="2 3" key="1">
    <citation type="submission" date="2021-06" db="EMBL/GenBank/DDBJ databases">
        <title>Genome-based taxonomic framework of Microbacterium strains isolated from marine environment, the description of four new species and reclassification of four preexisting species.</title>
        <authorList>
            <person name="Lee S.D."/>
            <person name="Kim S.-M."/>
            <person name="Byeon Y.-S."/>
            <person name="Yang H.L."/>
            <person name="Kim I.S."/>
        </authorList>
    </citation>
    <scope>NUCLEOTIDE SEQUENCE [LARGE SCALE GENOMIC DNA]</scope>
    <source>
        <strain evidence="2 3">SSW1-36</strain>
    </source>
</reference>
<evidence type="ECO:0000313" key="3">
    <source>
        <dbReference type="Proteomes" id="UP000831963"/>
    </source>
</evidence>
<dbReference type="RefSeq" id="WP_247956895.1">
    <property type="nucleotide sequence ID" value="NZ_CP078077.1"/>
</dbReference>
<accession>A0ABY4ILN8</accession>
<keyword evidence="1" id="KW-1133">Transmembrane helix</keyword>
<organism evidence="2 3">
    <name type="scientific">Microbacterium galbinum</name>
    <dbReference type="NCBI Taxonomy" id="2851646"/>
    <lineage>
        <taxon>Bacteria</taxon>
        <taxon>Bacillati</taxon>
        <taxon>Actinomycetota</taxon>
        <taxon>Actinomycetes</taxon>
        <taxon>Micrococcales</taxon>
        <taxon>Microbacteriaceae</taxon>
        <taxon>Microbacterium</taxon>
    </lineage>
</organism>
<gene>
    <name evidence="2" type="ORF">KV396_03930</name>
</gene>
<feature type="transmembrane region" description="Helical" evidence="1">
    <location>
        <begin position="168"/>
        <end position="191"/>
    </location>
</feature>
<keyword evidence="1" id="KW-0812">Transmembrane</keyword>